<dbReference type="Proteomes" id="UP000182624">
    <property type="component" value="Unassembled WGS sequence"/>
</dbReference>
<evidence type="ECO:0000313" key="2">
    <source>
        <dbReference type="EMBL" id="SFQ39805.1"/>
    </source>
</evidence>
<reference evidence="3" key="1">
    <citation type="submission" date="2016-10" db="EMBL/GenBank/DDBJ databases">
        <authorList>
            <person name="Varghese N."/>
            <person name="Submissions S."/>
        </authorList>
    </citation>
    <scope>NUCLEOTIDE SEQUENCE [LARGE SCALE GENOMIC DNA]</scope>
    <source>
        <strain evidence="3">P18</strain>
    </source>
</reference>
<evidence type="ECO:0000313" key="3">
    <source>
        <dbReference type="Proteomes" id="UP000182624"/>
    </source>
</evidence>
<dbReference type="Pfam" id="PF13524">
    <property type="entry name" value="Glyco_trans_1_2"/>
    <property type="match status" value="1"/>
</dbReference>
<sequence length="413" mass="48160">MRILYYDWDEFNGEDCRDAMRRLGHQVDVFKLDMKGFELTPQIDEKIRELVLGKNIMNAGDNGNDEDESDFHSYHLQYDLLFSFDFFPNISEACQKYNMPYISWVFDCPHYTLDSHLTNNSVNRIFVFDKLLYKRLLDKGVNTVKYSPLGVNDVRLSELCKKLDGETDGNMVYEHDVCFLGNLYDNEYNFYDQVNYLPPELKGYTDAVIKAQERVFGQDFFTEESIYPYAKIIELQKYIKFEQSGKYEIDYDGVMLDILRKKVTVNERHNILAEMGKRFDTVLYTMPGTAPIEGVCNLGVASYLEKMPKVFHRSKVNLNITLRSILSGIPLRVLDILAAGGFLITNYQAEIAQYFTDGEELVMAFTPEDMIQKTAYYLEHEDERKEIAINGQKKVFKEFAYTRLLPEVLEAIY</sequence>
<feature type="domain" description="Spore protein YkvP/CgeB glycosyl transferase-like" evidence="1">
    <location>
        <begin position="305"/>
        <end position="405"/>
    </location>
</feature>
<dbReference type="RefSeq" id="WP_074891732.1">
    <property type="nucleotide sequence ID" value="NZ_FOXO01000041.1"/>
</dbReference>
<dbReference type="Gene3D" id="3.40.50.2000">
    <property type="entry name" value="Glycogen Phosphorylase B"/>
    <property type="match status" value="1"/>
</dbReference>
<keyword evidence="3" id="KW-1185">Reference proteome</keyword>
<organism evidence="2 3">
    <name type="scientific">Butyrivibrio proteoclasticus</name>
    <dbReference type="NCBI Taxonomy" id="43305"/>
    <lineage>
        <taxon>Bacteria</taxon>
        <taxon>Bacillati</taxon>
        <taxon>Bacillota</taxon>
        <taxon>Clostridia</taxon>
        <taxon>Lachnospirales</taxon>
        <taxon>Lachnospiraceae</taxon>
        <taxon>Butyrivibrio</taxon>
    </lineage>
</organism>
<dbReference type="InterPro" id="IPR055259">
    <property type="entry name" value="YkvP/CgeB_Glyco_trans-like"/>
</dbReference>
<name>A0A1I5Y6F7_9FIRM</name>
<dbReference type="EMBL" id="FOXO01000041">
    <property type="protein sequence ID" value="SFQ39805.1"/>
    <property type="molecule type" value="Genomic_DNA"/>
</dbReference>
<proteinExistence type="predicted"/>
<gene>
    <name evidence="2" type="ORF">SAMN04487928_14117</name>
</gene>
<dbReference type="AlphaFoldDB" id="A0A1I5Y6F7"/>
<evidence type="ECO:0000259" key="1">
    <source>
        <dbReference type="Pfam" id="PF13524"/>
    </source>
</evidence>
<accession>A0A1I5Y6F7</accession>
<protein>
    <submittedName>
        <fullName evidence="2">Spore maturation protein CgeB</fullName>
    </submittedName>
</protein>